<accession>U4R2A9</accession>
<comment type="caution">
    <text evidence="1">The sequence shown here is derived from an EMBL/GenBank/DDBJ whole genome shotgun (WGS) entry which is preliminary data.</text>
</comment>
<reference evidence="1 2" key="1">
    <citation type="journal article" date="2013" name="Genome Announc.">
        <title>Draft Genome Sequence of the Cellulolytic Bacterium Clostridium papyrosolvens C7 (ATCC 700395).</title>
        <authorList>
            <person name="Zepeda V."/>
            <person name="Dassa B."/>
            <person name="Borovok I."/>
            <person name="Lamed R."/>
            <person name="Bayer E.A."/>
            <person name="Cate J.H."/>
        </authorList>
    </citation>
    <scope>NUCLEOTIDE SEQUENCE [LARGE SCALE GENOMIC DNA]</scope>
    <source>
        <strain evidence="1 2">C7</strain>
    </source>
</reference>
<organism evidence="1 2">
    <name type="scientific">Ruminiclostridium papyrosolvens C7</name>
    <dbReference type="NCBI Taxonomy" id="1330534"/>
    <lineage>
        <taxon>Bacteria</taxon>
        <taxon>Bacillati</taxon>
        <taxon>Bacillota</taxon>
        <taxon>Clostridia</taxon>
        <taxon>Eubacteriales</taxon>
        <taxon>Oscillospiraceae</taxon>
        <taxon>Ruminiclostridium</taxon>
    </lineage>
</organism>
<proteinExistence type="predicted"/>
<dbReference type="OrthoDB" id="2589718at2"/>
<dbReference type="RefSeq" id="WP_020815785.1">
    <property type="nucleotide sequence ID" value="NZ_ATAY01000034.1"/>
</dbReference>
<evidence type="ECO:0000313" key="1">
    <source>
        <dbReference type="EMBL" id="EPR11748.1"/>
    </source>
</evidence>
<dbReference type="EMBL" id="ATAY01000034">
    <property type="protein sequence ID" value="EPR11748.1"/>
    <property type="molecule type" value="Genomic_DNA"/>
</dbReference>
<sequence length="203" mass="22515">MRINLKNLTIVLAILISISMLVLWSTGHIGLWTQGMAYIVNNTEEFTDKNGHVIQGEYSIAIDLQDLKSNVGNVLYMDGNNKIYVSWIDNTGGINTGGYRIGFRACGEYSLTNATLISGTRHTTVDKDSFTYDMSAKMTADYKGKVYDSGVYGTSGLNYKDGDDFSFYIFPGEAYAAGEVTLNEKGTVKLTITNLYKNIWTKK</sequence>
<evidence type="ECO:0000313" key="2">
    <source>
        <dbReference type="Proteomes" id="UP000016860"/>
    </source>
</evidence>
<name>U4R2A9_9FIRM</name>
<dbReference type="PATRIC" id="fig|1330534.3.peg.2272"/>
<gene>
    <name evidence="1" type="ORF">L323_11375</name>
</gene>
<dbReference type="Proteomes" id="UP000016860">
    <property type="component" value="Unassembled WGS sequence"/>
</dbReference>
<protein>
    <submittedName>
        <fullName evidence="1">Uncharacterized protein</fullName>
    </submittedName>
</protein>
<dbReference type="AlphaFoldDB" id="U4R2A9"/>